<protein>
    <submittedName>
        <fullName evidence="1">Uncharacterized protein</fullName>
    </submittedName>
</protein>
<accession>A0A8S5UMW9</accession>
<proteinExistence type="predicted"/>
<sequence>MIFEIMFSLYSFFLSISPNKFHCFICVVRN</sequence>
<reference evidence="1" key="1">
    <citation type="journal article" date="2021" name="Proc. Natl. Acad. Sci. U.S.A.">
        <title>A Catalog of Tens of Thousands of Viruses from Human Metagenomes Reveals Hidden Associations with Chronic Diseases.</title>
        <authorList>
            <person name="Tisza M.J."/>
            <person name="Buck C.B."/>
        </authorList>
    </citation>
    <scope>NUCLEOTIDE SEQUENCE</scope>
    <source>
        <strain evidence="1">CtCo31</strain>
    </source>
</reference>
<dbReference type="EMBL" id="BK016109">
    <property type="protein sequence ID" value="DAF95726.1"/>
    <property type="molecule type" value="Genomic_DNA"/>
</dbReference>
<name>A0A8S5UMW9_9CAUD</name>
<organism evidence="1">
    <name type="scientific">Myoviridae sp. ctCo31</name>
    <dbReference type="NCBI Taxonomy" id="2825053"/>
    <lineage>
        <taxon>Viruses</taxon>
        <taxon>Duplodnaviria</taxon>
        <taxon>Heunggongvirae</taxon>
        <taxon>Uroviricota</taxon>
        <taxon>Caudoviricetes</taxon>
    </lineage>
</organism>
<evidence type="ECO:0000313" key="1">
    <source>
        <dbReference type="EMBL" id="DAF95726.1"/>
    </source>
</evidence>